<name>A0A0E1X3R3_9HYPH</name>
<dbReference type="Gene3D" id="3.40.50.720">
    <property type="entry name" value="NAD(P)-binding Rossmann-like Domain"/>
    <property type="match status" value="1"/>
</dbReference>
<sequence length="264" mass="27885">MAYDAFAEFRMTGHNVIITGGAQNIGAGIAKTLSGAGAKVMIADLNGDKARQTAAAIQKETGNECHGMKCDVTSLSDIEQVVRETVSAFGGISTLVNNVGWGGRHEDPTAISEEDFIAAYKLNTISAYRMSMACLPHLLKSQNATITNSGSFSSAVPAYDILAYGTAKAALNQMMVSLAHMLAKKVRINSVLIGTVMTEGYGSAGIDEEMQEKLRHPDNLTGRAGRPEDIANTMLWLCSPASGWVSGQTINVHGGGGVTRLFGR</sequence>
<dbReference type="Pfam" id="PF13561">
    <property type="entry name" value="adh_short_C2"/>
    <property type="match status" value="1"/>
</dbReference>
<evidence type="ECO:0000256" key="1">
    <source>
        <dbReference type="ARBA" id="ARBA00006484"/>
    </source>
</evidence>
<organism evidence="3">
    <name type="scientific">Brucella pinnipedialis M292/94/1</name>
    <dbReference type="NCBI Taxonomy" id="520462"/>
    <lineage>
        <taxon>Bacteria</taxon>
        <taxon>Pseudomonadati</taxon>
        <taxon>Pseudomonadota</taxon>
        <taxon>Alphaproteobacteria</taxon>
        <taxon>Hyphomicrobiales</taxon>
        <taxon>Brucellaceae</taxon>
        <taxon>Brucella/Ochrobactrum group</taxon>
        <taxon>Brucella</taxon>
    </lineage>
</organism>
<dbReference type="CDD" id="cd05365">
    <property type="entry name" value="7_alpha_HSDH_SDR_c"/>
    <property type="match status" value="1"/>
</dbReference>
<dbReference type="PROSITE" id="PS00061">
    <property type="entry name" value="ADH_SHORT"/>
    <property type="match status" value="1"/>
</dbReference>
<dbReference type="RefSeq" id="WP_002967863.1">
    <property type="nucleotide sequence ID" value="NZ_EQ999546.1"/>
</dbReference>
<evidence type="ECO:0000313" key="3">
    <source>
        <dbReference type="EMBL" id="EEZ31710.1"/>
    </source>
</evidence>
<dbReference type="FunFam" id="3.40.50.720:FF:000084">
    <property type="entry name" value="Short-chain dehydrogenase reductase"/>
    <property type="match status" value="1"/>
</dbReference>
<reference evidence="3" key="1">
    <citation type="submission" date="2009-01" db="EMBL/GenBank/DDBJ databases">
        <title>The Genome Sequence of Brucella pinnipedialis M292/94/1.</title>
        <authorList>
            <consortium name="The Broad Institute Genome Sequencing Platform"/>
            <person name="Ward D."/>
            <person name="Young S.K."/>
            <person name="Kodira C.D."/>
            <person name="Zeng Q."/>
            <person name="Koehrsen M."/>
            <person name="Alvarado L."/>
            <person name="Berlin A."/>
            <person name="Borenstein D."/>
            <person name="Chen Z."/>
            <person name="Engels R."/>
            <person name="Freedman E."/>
            <person name="Gellesch M."/>
            <person name="Goldberg J."/>
            <person name="Griggs A."/>
            <person name="Gujja S."/>
            <person name="Heiman D."/>
            <person name="Hepburn T."/>
            <person name="Howarth C."/>
            <person name="Jen D."/>
            <person name="Larson L."/>
            <person name="Lewis B."/>
            <person name="Mehta T."/>
            <person name="Park D."/>
            <person name="Pearson M."/>
            <person name="Roberts A."/>
            <person name="Saif S."/>
            <person name="Shea T."/>
            <person name="Shenoy N."/>
            <person name="Sisk P."/>
            <person name="Stolte C."/>
            <person name="Sykes S."/>
            <person name="Walk T."/>
            <person name="White J."/>
            <person name="Yandava C."/>
            <person name="Whatmore A.M."/>
            <person name="Perrett L.L."/>
            <person name="O'Callaghan D."/>
            <person name="Nusbaum C."/>
            <person name="Galagan J."/>
            <person name="Birren B."/>
        </authorList>
    </citation>
    <scope>NUCLEOTIDE SEQUENCE [LARGE SCALE GENOMIC DNA]</scope>
    <source>
        <strain evidence="3">M292/94/1</strain>
    </source>
</reference>
<dbReference type="GO" id="GO:0016491">
    <property type="term" value="F:oxidoreductase activity"/>
    <property type="evidence" value="ECO:0007669"/>
    <property type="project" value="UniProtKB-KW"/>
</dbReference>
<dbReference type="InterPro" id="IPR020904">
    <property type="entry name" value="Sc_DH/Rdtase_CS"/>
</dbReference>
<protein>
    <submittedName>
        <fullName evidence="3">7-alpha-hydroxysteroid dehydrogenase</fullName>
    </submittedName>
</protein>
<dbReference type="PRINTS" id="PR00081">
    <property type="entry name" value="GDHRDH"/>
</dbReference>
<accession>A0A0E1X3R3</accession>
<dbReference type="InterPro" id="IPR036291">
    <property type="entry name" value="NAD(P)-bd_dom_sf"/>
</dbReference>
<keyword evidence="2" id="KW-0560">Oxidoreductase</keyword>
<dbReference type="Proteomes" id="UP000004659">
    <property type="component" value="Unassembled WGS sequence"/>
</dbReference>
<dbReference type="SUPFAM" id="SSF51735">
    <property type="entry name" value="NAD(P)-binding Rossmann-fold domains"/>
    <property type="match status" value="1"/>
</dbReference>
<dbReference type="InterPro" id="IPR002347">
    <property type="entry name" value="SDR_fam"/>
</dbReference>
<dbReference type="PANTHER" id="PTHR43639">
    <property type="entry name" value="OXIDOREDUCTASE, SHORT-CHAIN DEHYDROGENASE/REDUCTASE FAMILY (AFU_ORTHOLOGUE AFUA_5G02870)"/>
    <property type="match status" value="1"/>
</dbReference>
<dbReference type="GeneID" id="55591248"/>
<dbReference type="AlphaFoldDB" id="A0A0E1X3R3"/>
<gene>
    <name evidence="3" type="ORF">BALG_01830</name>
</gene>
<dbReference type="HOGENOM" id="CLU_010194_1_3_5"/>
<evidence type="ECO:0000256" key="2">
    <source>
        <dbReference type="ARBA" id="ARBA00023002"/>
    </source>
</evidence>
<dbReference type="EMBL" id="EQ999546">
    <property type="protein sequence ID" value="EEZ31710.1"/>
    <property type="molecule type" value="Genomic_DNA"/>
</dbReference>
<dbReference type="PANTHER" id="PTHR43639:SF1">
    <property type="entry name" value="SHORT-CHAIN DEHYDROGENASE_REDUCTASE FAMILY PROTEIN"/>
    <property type="match status" value="1"/>
</dbReference>
<proteinExistence type="inferred from homology"/>
<comment type="similarity">
    <text evidence="1">Belongs to the short-chain dehydrogenases/reductases (SDR) family.</text>
</comment>